<reference evidence="3 4" key="1">
    <citation type="submission" date="2018-06" db="EMBL/GenBank/DDBJ databases">
        <authorList>
            <consortium name="Pathogen Informatics"/>
            <person name="Doyle S."/>
        </authorList>
    </citation>
    <scope>NUCLEOTIDE SEQUENCE [LARGE SCALE GENOMIC DNA]</scope>
    <source>
        <strain evidence="3 4">NCTC11532</strain>
    </source>
</reference>
<sequence>MLAKRLNEQRKGLLTEQRPMPLLPPFKAGKLPHKDMLLFRDQVNELIQQYNQEAGNEKKLLILQDIQKRIKRIEDKYPSSHLAKSPGFLAAHATLFKEIKHQYETLGIKSLDTSKERSSPLSELIANMSPEKVDKLLAILLPGSQAKIVGEDSELANLYSLDDDSEEAKRFRVFLKNHQIQYLGGSNSKNFKVTNIINNEEVVLKVDCRLDMPKDVESHLRDRLGDQIAPNDAERQAQCVVKGKRIVRTIAVVEYCTNGSLEDYRSKMEYMQDLEDSVGEIFEQMASTFLDIEEAGCMFPDAKFTNWLVDDNNRIFIADTKSFVYIDKKGRYDSGLPENKYYELTYSDGFSPPELGGFFSLSADAAHAYTLGKNLYSFITYKFEEGYNGKKFDFTHDFFKKNPEYRELIEGLVQSNPAKRMPVREALDRLFMLNNPDFKDVLTDLKALKYGENDKVMNQYIREKQQQINKTKDPDDPDERTRILKEMELMVQNLKADTVAREVRKIIKDFREGAGFFTIGMKAKANRIEQQMRELPLEERCNLIESKSLTKVEQAIASHRHWGGKTYLTSEGNIDLNKAANSFNGFKKFKDTLQKHKTTEESIQKENKEEIQNKF</sequence>
<dbReference type="STRING" id="1122170.GCA_000701265_00314"/>
<dbReference type="Proteomes" id="UP000255297">
    <property type="component" value="Unassembled WGS sequence"/>
</dbReference>
<dbReference type="SUPFAM" id="SSF56112">
    <property type="entry name" value="Protein kinase-like (PK-like)"/>
    <property type="match status" value="1"/>
</dbReference>
<accession>A0A378LVY1</accession>
<dbReference type="Gene3D" id="1.10.510.10">
    <property type="entry name" value="Transferase(Phosphotransferase) domain 1"/>
    <property type="match status" value="1"/>
</dbReference>
<keyword evidence="4" id="KW-1185">Reference proteome</keyword>
<dbReference type="GO" id="GO:0005524">
    <property type="term" value="F:ATP binding"/>
    <property type="evidence" value="ECO:0007669"/>
    <property type="project" value="InterPro"/>
</dbReference>
<feature type="domain" description="Protein kinase" evidence="2">
    <location>
        <begin position="176"/>
        <end position="432"/>
    </location>
</feature>
<evidence type="ECO:0000313" key="3">
    <source>
        <dbReference type="EMBL" id="STY29990.1"/>
    </source>
</evidence>
<dbReference type="AlphaFoldDB" id="A0A378LVY1"/>
<keyword evidence="3" id="KW-0418">Kinase</keyword>
<feature type="coiled-coil region" evidence="1">
    <location>
        <begin position="40"/>
        <end position="76"/>
    </location>
</feature>
<keyword evidence="3" id="KW-0808">Transferase</keyword>
<evidence type="ECO:0000313" key="4">
    <source>
        <dbReference type="Proteomes" id="UP000255297"/>
    </source>
</evidence>
<gene>
    <name evidence="3" type="ORF">NCTC11532_02173</name>
</gene>
<protein>
    <submittedName>
        <fullName evidence="3">Serine/threonine protein kinase</fullName>
    </submittedName>
</protein>
<evidence type="ECO:0000259" key="2">
    <source>
        <dbReference type="PROSITE" id="PS50011"/>
    </source>
</evidence>
<evidence type="ECO:0000256" key="1">
    <source>
        <dbReference type="SAM" id="Coils"/>
    </source>
</evidence>
<dbReference type="InterPro" id="IPR011009">
    <property type="entry name" value="Kinase-like_dom_sf"/>
</dbReference>
<dbReference type="GO" id="GO:0004674">
    <property type="term" value="F:protein serine/threonine kinase activity"/>
    <property type="evidence" value="ECO:0007669"/>
    <property type="project" value="UniProtKB-KW"/>
</dbReference>
<dbReference type="EMBL" id="UGPB01000001">
    <property type="protein sequence ID" value="STY29990.1"/>
    <property type="molecule type" value="Genomic_DNA"/>
</dbReference>
<name>A0A378LVY1_9GAMM</name>
<keyword evidence="3" id="KW-0723">Serine/threonine-protein kinase</keyword>
<dbReference type="SMART" id="SM00220">
    <property type="entry name" value="S_TKc"/>
    <property type="match status" value="1"/>
</dbReference>
<proteinExistence type="predicted"/>
<keyword evidence="1" id="KW-0175">Coiled coil</keyword>
<dbReference type="InterPro" id="IPR000719">
    <property type="entry name" value="Prot_kinase_dom"/>
</dbReference>
<organism evidence="3 4">
    <name type="scientific">Legionella wadsworthii</name>
    <dbReference type="NCBI Taxonomy" id="28088"/>
    <lineage>
        <taxon>Bacteria</taxon>
        <taxon>Pseudomonadati</taxon>
        <taxon>Pseudomonadota</taxon>
        <taxon>Gammaproteobacteria</taxon>
        <taxon>Legionellales</taxon>
        <taxon>Legionellaceae</taxon>
        <taxon>Legionella</taxon>
    </lineage>
</organism>
<dbReference type="PROSITE" id="PS50011">
    <property type="entry name" value="PROTEIN_KINASE_DOM"/>
    <property type="match status" value="1"/>
</dbReference>